<dbReference type="GO" id="GO:0016787">
    <property type="term" value="F:hydrolase activity"/>
    <property type="evidence" value="ECO:0007669"/>
    <property type="project" value="UniProtKB-KW"/>
</dbReference>
<dbReference type="Gene3D" id="3.40.50.720">
    <property type="entry name" value="NAD(P)-binding Rossmann-like Domain"/>
    <property type="match status" value="1"/>
</dbReference>
<proteinExistence type="inferred from homology"/>
<reference evidence="5" key="1">
    <citation type="journal article" date="2011" name="PLoS Biol.">
        <title>Gene gain and loss during evolution of obligate parasitism in the white rust pathogen of Arabidopsis thaliana.</title>
        <authorList>
            <person name="Kemen E."/>
            <person name="Gardiner A."/>
            <person name="Schultz-Larsen T."/>
            <person name="Kemen A.C."/>
            <person name="Balmuth A.L."/>
            <person name="Robert-Seilaniantz A."/>
            <person name="Bailey K."/>
            <person name="Holub E."/>
            <person name="Studholme D.J."/>
            <person name="Maclean D."/>
            <person name="Jones J.D."/>
        </authorList>
    </citation>
    <scope>NUCLEOTIDE SEQUENCE</scope>
</reference>
<evidence type="ECO:0000256" key="1">
    <source>
        <dbReference type="ARBA" id="ARBA00006484"/>
    </source>
</evidence>
<gene>
    <name evidence="5" type="primary">AlNc14C30G2821</name>
    <name evidence="5" type="ORF">ALNC14_032590</name>
</gene>
<evidence type="ECO:0000256" key="2">
    <source>
        <dbReference type="ARBA" id="ARBA00022857"/>
    </source>
</evidence>
<dbReference type="PRINTS" id="PR00080">
    <property type="entry name" value="SDRFAMILY"/>
</dbReference>
<sequence length="275" mass="29068">MEVSSLFSVKNKIVLITGGGRGIGRMIAEGFVRNGAKVYIASRNRAVCEKVAAELNTQGLGTCIALQGDVSTEKGCNQLAQQFTSLESALDVLVNNAGVATPTAFDKHDEKIWQETFSLNVMATYFLVRDLLPQLDQAANSNGSARVINIGSVTGYTASKMDVMSYDASKAAIHHLTSVLAAKLARRPNGGHINVNGIAPGVCPTDMTEQIRSAAGSTFNTMGKALPLERCGDAKDMAGVAIFLASRASEWVTGVVIIADGGQITARFRMSLAKL</sequence>
<dbReference type="FunFam" id="3.40.50.720:FF:000084">
    <property type="entry name" value="Short-chain dehydrogenase reductase"/>
    <property type="match status" value="1"/>
</dbReference>
<dbReference type="AlphaFoldDB" id="F0W7L5"/>
<organism evidence="5">
    <name type="scientific">Albugo laibachii Nc14</name>
    <dbReference type="NCBI Taxonomy" id="890382"/>
    <lineage>
        <taxon>Eukaryota</taxon>
        <taxon>Sar</taxon>
        <taxon>Stramenopiles</taxon>
        <taxon>Oomycota</taxon>
        <taxon>Peronosporomycetes</taxon>
        <taxon>Albuginales</taxon>
        <taxon>Albuginaceae</taxon>
        <taxon>Albugo</taxon>
    </lineage>
</organism>
<dbReference type="InterPro" id="IPR052178">
    <property type="entry name" value="Sec_Metab_Biosynth_SDR"/>
</dbReference>
<evidence type="ECO:0000256" key="4">
    <source>
        <dbReference type="RuleBase" id="RU000363"/>
    </source>
</evidence>
<reference evidence="5" key="2">
    <citation type="submission" date="2011-02" db="EMBL/GenBank/DDBJ databases">
        <authorList>
            <person name="MacLean D."/>
        </authorList>
    </citation>
    <scope>NUCLEOTIDE SEQUENCE</scope>
</reference>
<keyword evidence="5" id="KW-0378">Hydrolase</keyword>
<dbReference type="PANTHER" id="PTHR43618:SF8">
    <property type="entry name" value="7ALPHA-HYDROXYSTEROID DEHYDROGENASE"/>
    <property type="match status" value="1"/>
</dbReference>
<dbReference type="GO" id="GO:0016491">
    <property type="term" value="F:oxidoreductase activity"/>
    <property type="evidence" value="ECO:0007669"/>
    <property type="project" value="UniProtKB-KW"/>
</dbReference>
<dbReference type="Pfam" id="PF00106">
    <property type="entry name" value="adh_short"/>
    <property type="match status" value="1"/>
</dbReference>
<dbReference type="InterPro" id="IPR036291">
    <property type="entry name" value="NAD(P)-bd_dom_sf"/>
</dbReference>
<dbReference type="PRINTS" id="PR00081">
    <property type="entry name" value="GDHRDH"/>
</dbReference>
<comment type="similarity">
    <text evidence="1 4">Belongs to the short-chain dehydrogenases/reductases (SDR) family.</text>
</comment>
<accession>F0W7L5</accession>
<evidence type="ECO:0000313" key="5">
    <source>
        <dbReference type="EMBL" id="CCA17116.1"/>
    </source>
</evidence>
<protein>
    <submittedName>
        <fullName evidence="5">Glycoside hydrolase putative</fullName>
    </submittedName>
</protein>
<dbReference type="SUPFAM" id="SSF51735">
    <property type="entry name" value="NAD(P)-binding Rossmann-fold domains"/>
    <property type="match status" value="1"/>
</dbReference>
<dbReference type="HOGENOM" id="CLU_010194_1_1_1"/>
<keyword evidence="3" id="KW-0560">Oxidoreductase</keyword>
<dbReference type="PANTHER" id="PTHR43618">
    <property type="entry name" value="7-ALPHA-HYDROXYSTEROID DEHYDROGENASE"/>
    <property type="match status" value="1"/>
</dbReference>
<name>F0W7L5_9STRA</name>
<dbReference type="EMBL" id="FR824075">
    <property type="protein sequence ID" value="CCA17116.1"/>
    <property type="molecule type" value="Genomic_DNA"/>
</dbReference>
<keyword evidence="2" id="KW-0521">NADP</keyword>
<dbReference type="InterPro" id="IPR002347">
    <property type="entry name" value="SDR_fam"/>
</dbReference>
<evidence type="ECO:0000256" key="3">
    <source>
        <dbReference type="ARBA" id="ARBA00023002"/>
    </source>
</evidence>